<dbReference type="Gene3D" id="1.10.390.30">
    <property type="entry name" value="Peptidase M60, enhancin-like domain 3"/>
    <property type="match status" value="1"/>
</dbReference>
<dbReference type="Pfam" id="PF17291">
    <property type="entry name" value="M60-like_N"/>
    <property type="match status" value="1"/>
</dbReference>
<dbReference type="InterPro" id="IPR051244">
    <property type="entry name" value="TCAF"/>
</dbReference>
<dbReference type="GO" id="GO:0044325">
    <property type="term" value="F:transmembrane transporter binding"/>
    <property type="evidence" value="ECO:0007669"/>
    <property type="project" value="TreeGrafter"/>
</dbReference>
<dbReference type="PANTHER" id="PTHR15730">
    <property type="entry name" value="EXPERIMENTAL AUTOIMMUNE PROSTATITIS ANTIGEN 2-RELATED"/>
    <property type="match status" value="1"/>
</dbReference>
<evidence type="ECO:0000313" key="4">
    <source>
        <dbReference type="Proteomes" id="UP000184287"/>
    </source>
</evidence>
<accession>A0A1M5EEI8</accession>
<sequence>MAYIKIIKTIVCILFLYSNALQAQQQENPATLKTLGDLPKPDSSFMFSAVYIINEQPKILSTFRPSANTKMKLTAIASSHLGKGKILLIGSSAYFRKPMLNDQNVTKGIDSILSWARPLKKRAEPLIGVFDDDMEDFISLIKNKCNYYRIDKHKILKNTSVIFLTRDIKNPEILKNIEDYIRNGGNLVFGSPYGKLKWGGKESEVKQLNINTLFLKSGLSNKINPLFNGRLTEKNLTADTIPPYLHPLTLLPWLISNDPDRVDYYLTPYVIQPTIDLMFENNESNSHILGLVKKHFKYADSVLLPSKEKPLRISNNEQKWGYRFKGLLAEKIYLNNPTAKAENYKNFPGTIPADRVLRTKNELITIPVRVGSQGLPEPYPVYFRPHRTGFYIPAGERVLITLDESYITQSLKARIGVHRYDLSELDSINRDGHKLTRTFELNKKQTEVYSPYGGLLSICIADNSSLKEISFTLTGAVKAPRFDLHKTTKEQWKTSIRNYPAPWAELATDNVIFTVPSAHIRTMEDPEKILEFWDKVMNANADLAAISPKRIHPESIIVDSEIAFGYMFTTREEIVIPDDKSLQLMLDVDRLEKEGSWGHFHEIGHRHQFKDLDFSGLEEITVNLFTLFTYDQVLNKKLFNNEKYPDKQKFSENMRQYLNGTPSFKNWKNDPFLGLSMYIQIVDFFGWEAIKKVYRKYRALPKVAYPKSNQDKIDLWFTSICEATNSNLTDFFEIWQIPVSKTAKHEVKKYKTWIPKEIIKHQ</sequence>
<protein>
    <submittedName>
        <fullName evidence="3">Peptidase M60, enhancin and enhancin-like</fullName>
    </submittedName>
</protein>
<dbReference type="OrthoDB" id="606623at2"/>
<dbReference type="InterPro" id="IPR035423">
    <property type="entry name" value="M60-like_N"/>
</dbReference>
<gene>
    <name evidence="3" type="ORF">SAMN04488522_103617</name>
</gene>
<dbReference type="PROSITE" id="PS51723">
    <property type="entry name" value="PEPTIDASE_M60"/>
    <property type="match status" value="1"/>
</dbReference>
<proteinExistence type="predicted"/>
<name>A0A1M5EEI8_9SPHI</name>
<dbReference type="PANTHER" id="PTHR15730:SF5">
    <property type="entry name" value="SI:CH211-210B2.2-RELATED"/>
    <property type="match status" value="1"/>
</dbReference>
<dbReference type="InterPro" id="IPR042279">
    <property type="entry name" value="Pep_M60_3"/>
</dbReference>
<dbReference type="SMART" id="SM01276">
    <property type="entry name" value="M60-like"/>
    <property type="match status" value="1"/>
</dbReference>
<keyword evidence="1" id="KW-0732">Signal</keyword>
<evidence type="ECO:0000313" key="3">
    <source>
        <dbReference type="EMBL" id="SHF77597.1"/>
    </source>
</evidence>
<organism evidence="3 4">
    <name type="scientific">Pedobacter caeni</name>
    <dbReference type="NCBI Taxonomy" id="288992"/>
    <lineage>
        <taxon>Bacteria</taxon>
        <taxon>Pseudomonadati</taxon>
        <taxon>Bacteroidota</taxon>
        <taxon>Sphingobacteriia</taxon>
        <taxon>Sphingobacteriales</taxon>
        <taxon>Sphingobacteriaceae</taxon>
        <taxon>Pedobacter</taxon>
    </lineage>
</organism>
<dbReference type="Pfam" id="PF13402">
    <property type="entry name" value="Peptidase_M60"/>
    <property type="match status" value="1"/>
</dbReference>
<dbReference type="GO" id="GO:0005886">
    <property type="term" value="C:plasma membrane"/>
    <property type="evidence" value="ECO:0007669"/>
    <property type="project" value="TreeGrafter"/>
</dbReference>
<dbReference type="Gene3D" id="2.60.120.1250">
    <property type="entry name" value="Peptidase M60, enhancin-like domain 1"/>
    <property type="match status" value="1"/>
</dbReference>
<dbReference type="RefSeq" id="WP_073232378.1">
    <property type="nucleotide sequence ID" value="NZ_FQUQ01000003.1"/>
</dbReference>
<dbReference type="EMBL" id="FQUQ01000003">
    <property type="protein sequence ID" value="SHF77597.1"/>
    <property type="molecule type" value="Genomic_DNA"/>
</dbReference>
<dbReference type="AlphaFoldDB" id="A0A1M5EEI8"/>
<evidence type="ECO:0000259" key="2">
    <source>
        <dbReference type="PROSITE" id="PS51723"/>
    </source>
</evidence>
<keyword evidence="4" id="KW-1185">Reference proteome</keyword>
<reference evidence="4" key="1">
    <citation type="submission" date="2016-11" db="EMBL/GenBank/DDBJ databases">
        <authorList>
            <person name="Varghese N."/>
            <person name="Submissions S."/>
        </authorList>
    </citation>
    <scope>NUCLEOTIDE SEQUENCE [LARGE SCALE GENOMIC DNA]</scope>
    <source>
        <strain evidence="4">DSM 16990</strain>
    </source>
</reference>
<dbReference type="Gene3D" id="3.40.390.80">
    <property type="entry name" value="Peptidase M60, enhancin-like domain 2"/>
    <property type="match status" value="1"/>
</dbReference>
<dbReference type="GO" id="GO:0090314">
    <property type="term" value="P:positive regulation of protein targeting to membrane"/>
    <property type="evidence" value="ECO:0007669"/>
    <property type="project" value="TreeGrafter"/>
</dbReference>
<feature type="domain" description="Peptidase M60" evidence="2">
    <location>
        <begin position="383"/>
        <end position="686"/>
    </location>
</feature>
<dbReference type="InterPro" id="IPR031161">
    <property type="entry name" value="Peptidase_M60_dom"/>
</dbReference>
<feature type="signal peptide" evidence="1">
    <location>
        <begin position="1"/>
        <end position="23"/>
    </location>
</feature>
<dbReference type="STRING" id="288992.SAMN04488522_103617"/>
<evidence type="ECO:0000256" key="1">
    <source>
        <dbReference type="SAM" id="SignalP"/>
    </source>
</evidence>
<dbReference type="Proteomes" id="UP000184287">
    <property type="component" value="Unassembled WGS sequence"/>
</dbReference>
<feature type="chain" id="PRO_5012206184" evidence="1">
    <location>
        <begin position="24"/>
        <end position="762"/>
    </location>
</feature>